<dbReference type="EMBL" id="JAVRRA010024622">
    <property type="protein sequence ID" value="KAK5131968.1"/>
    <property type="molecule type" value="Genomic_DNA"/>
</dbReference>
<proteinExistence type="predicted"/>
<feature type="region of interest" description="Disordered" evidence="1">
    <location>
        <begin position="74"/>
        <end position="126"/>
    </location>
</feature>
<accession>A0ABR0KUT8</accession>
<evidence type="ECO:0000313" key="2">
    <source>
        <dbReference type="EMBL" id="KAK5131968.1"/>
    </source>
</evidence>
<evidence type="ECO:0000313" key="3">
    <source>
        <dbReference type="Proteomes" id="UP001357485"/>
    </source>
</evidence>
<dbReference type="Proteomes" id="UP001357485">
    <property type="component" value="Unassembled WGS sequence"/>
</dbReference>
<organism evidence="2 3">
    <name type="scientific">Cryomyces antarcticus</name>
    <dbReference type="NCBI Taxonomy" id="329879"/>
    <lineage>
        <taxon>Eukaryota</taxon>
        <taxon>Fungi</taxon>
        <taxon>Dikarya</taxon>
        <taxon>Ascomycota</taxon>
        <taxon>Pezizomycotina</taxon>
        <taxon>Dothideomycetes</taxon>
        <taxon>Dothideomycetes incertae sedis</taxon>
        <taxon>Cryomyces</taxon>
    </lineage>
</organism>
<evidence type="ECO:0000256" key="1">
    <source>
        <dbReference type="SAM" id="MobiDB-lite"/>
    </source>
</evidence>
<keyword evidence="3" id="KW-1185">Reference proteome</keyword>
<protein>
    <submittedName>
        <fullName evidence="2">Uncharacterized protein</fullName>
    </submittedName>
</protein>
<gene>
    <name evidence="2" type="ORF">LTR16_000244</name>
</gene>
<sequence length="126" mass="14174">MICTYYPAFAEAVRSSTAKETLAWECFVRNQDRYDAELVRPKLVGVGQQANLWMLFSRRDGVWHRFDTQATFDGTPTEKKLIANESSENKPSTDNTKDQERSEASNGIHAQPIPEDFIKASAASVS</sequence>
<comment type="caution">
    <text evidence="2">The sequence shown here is derived from an EMBL/GenBank/DDBJ whole genome shotgun (WGS) entry which is preliminary data.</text>
</comment>
<name>A0ABR0KUT8_9PEZI</name>
<reference evidence="2 3" key="1">
    <citation type="submission" date="2023-08" db="EMBL/GenBank/DDBJ databases">
        <title>Black Yeasts Isolated from many extreme environments.</title>
        <authorList>
            <person name="Coleine C."/>
            <person name="Stajich J.E."/>
            <person name="Selbmann L."/>
        </authorList>
    </citation>
    <scope>NUCLEOTIDE SEQUENCE [LARGE SCALE GENOMIC DNA]</scope>
    <source>
        <strain evidence="2 3">CCFEE 536</strain>
    </source>
</reference>
<feature type="compositionally biased region" description="Polar residues" evidence="1">
    <location>
        <begin position="84"/>
        <end position="94"/>
    </location>
</feature>